<dbReference type="Proteomes" id="UP000002382">
    <property type="component" value="Chromosome"/>
</dbReference>
<dbReference type="SUPFAM" id="SSF46785">
    <property type="entry name" value="Winged helix' DNA-binding domain"/>
    <property type="match status" value="1"/>
</dbReference>
<dbReference type="eggNOG" id="COG1827">
    <property type="taxonomic scope" value="Bacteria"/>
</dbReference>
<name>C5CHD2_KOSOT</name>
<protein>
    <submittedName>
        <fullName evidence="4">3H domain protein</fullName>
    </submittedName>
</protein>
<dbReference type="RefSeq" id="WP_012744559.1">
    <property type="nucleotide sequence ID" value="NC_012785.1"/>
</dbReference>
<dbReference type="HOGENOM" id="CLU_108798_0_0_0"/>
<proteinExistence type="predicted"/>
<dbReference type="SUPFAM" id="SSF75500">
    <property type="entry name" value="Putative transcriptional regulator TM1602, C-terminal domain"/>
    <property type="match status" value="1"/>
</dbReference>
<dbReference type="InterPro" id="IPR036390">
    <property type="entry name" value="WH_DNA-bd_sf"/>
</dbReference>
<feature type="binding site" evidence="1">
    <location>
        <position position="81"/>
    </location>
    <ligand>
        <name>Ni(2+)</name>
        <dbReference type="ChEBI" id="CHEBI:49786"/>
    </ligand>
</feature>
<dbReference type="GO" id="GO:0046872">
    <property type="term" value="F:metal ion binding"/>
    <property type="evidence" value="ECO:0007669"/>
    <property type="project" value="UniProtKB-KW"/>
</dbReference>
<dbReference type="PANTHER" id="PTHR40068:SF1">
    <property type="entry name" value="TRANSCRIPTION REPRESSOR NIAR-RELATED"/>
    <property type="match status" value="1"/>
</dbReference>
<evidence type="ECO:0000256" key="1">
    <source>
        <dbReference type="PIRSR" id="PIRSR037847-1"/>
    </source>
</evidence>
<accession>C5CHD2</accession>
<reference evidence="4 5" key="2">
    <citation type="journal article" date="2011" name="J. Bacteriol.">
        <title>Genome Sequence of Kosmotoga olearia Strain TBF 19.5.1, a Thermophilic Bacterium with a Wide Growth Temperature Range, Isolated from the Troll B Oil Platform in the North Sea.</title>
        <authorList>
            <person name="Swithers K.S."/>
            <person name="Dipippo J.L."/>
            <person name="Bruce D.C."/>
            <person name="Detter C."/>
            <person name="Tapia R."/>
            <person name="Han S."/>
            <person name="Goodwin L.A."/>
            <person name="Han J."/>
            <person name="Woyke T."/>
            <person name="Pitluck S."/>
            <person name="Pennacchio L."/>
            <person name="Nolan M."/>
            <person name="Mikhailova N."/>
            <person name="Land M.L."/>
            <person name="Nesbo C.L."/>
            <person name="Gogarten J.P."/>
            <person name="Noll K.M."/>
        </authorList>
    </citation>
    <scope>NUCLEOTIDE SEQUENCE [LARGE SCALE GENOMIC DNA]</scope>
    <source>
        <strain evidence="5">ATCC BAA-1733 / DSM 21960 / TBF 19.5.1</strain>
    </source>
</reference>
<evidence type="ECO:0000313" key="5">
    <source>
        <dbReference type="Proteomes" id="UP000002382"/>
    </source>
</evidence>
<dbReference type="PANTHER" id="PTHR40068">
    <property type="entry name" value="TRANSCRIPTION REPRESSOR NIAR-RELATED"/>
    <property type="match status" value="1"/>
</dbReference>
<dbReference type="Pfam" id="PF08279">
    <property type="entry name" value="HTH_11"/>
    <property type="match status" value="1"/>
</dbReference>
<dbReference type="Gene3D" id="3.30.1340.20">
    <property type="entry name" value="3H domain"/>
    <property type="match status" value="1"/>
</dbReference>
<feature type="binding site" evidence="1">
    <location>
        <position position="141"/>
    </location>
    <ligand>
        <name>Ni(2+)</name>
        <dbReference type="ChEBI" id="CHEBI:49786"/>
    </ligand>
</feature>
<organism evidence="4 5">
    <name type="scientific">Kosmotoga olearia (strain ATCC BAA-1733 / DSM 21960 / TBF 19.5.1)</name>
    <dbReference type="NCBI Taxonomy" id="521045"/>
    <lineage>
        <taxon>Bacteria</taxon>
        <taxon>Thermotogati</taxon>
        <taxon>Thermotogota</taxon>
        <taxon>Thermotogae</taxon>
        <taxon>Kosmotogales</taxon>
        <taxon>Kosmotogaceae</taxon>
        <taxon>Kosmotoga</taxon>
    </lineage>
</organism>
<keyword evidence="5" id="KW-1185">Reference proteome</keyword>
<dbReference type="AlphaFoldDB" id="C5CHD2"/>
<keyword evidence="1" id="KW-0533">Nickel</keyword>
<feature type="domain" description="Helix-turn-helix type 11" evidence="3">
    <location>
        <begin position="5"/>
        <end position="57"/>
    </location>
</feature>
<dbReference type="InterPro" id="IPR004173">
    <property type="entry name" value="3H_domain"/>
</dbReference>
<dbReference type="InterPro" id="IPR013196">
    <property type="entry name" value="HTH_11"/>
</dbReference>
<dbReference type="EMBL" id="CP001634">
    <property type="protein sequence ID" value="ACR78771.1"/>
    <property type="molecule type" value="Genomic_DNA"/>
</dbReference>
<dbReference type="PIRSF" id="PIRSF037847">
    <property type="entry name" value="NiaR"/>
    <property type="match status" value="1"/>
</dbReference>
<feature type="binding site" evidence="1">
    <location>
        <position position="73"/>
    </location>
    <ligand>
        <name>Ni(2+)</name>
        <dbReference type="ChEBI" id="CHEBI:49786"/>
    </ligand>
</feature>
<evidence type="ECO:0000313" key="4">
    <source>
        <dbReference type="EMBL" id="ACR78771.1"/>
    </source>
</evidence>
<dbReference type="InterPro" id="IPR035922">
    <property type="entry name" value="3H_dom_sf"/>
</dbReference>
<feature type="domain" description="3H" evidence="2">
    <location>
        <begin position="69"/>
        <end position="166"/>
    </location>
</feature>
<sequence length="168" mass="18425">MRKERLEGILEILSSAKQPISGLELAEKLNVSRQMIVRDIATLRNAGHEILSTAHGYLLKKQKTVKKLVAVAHGSENIMDELLTIVRNGGSVVDVIVEHPVYGELKGNIGVSTEEDVIRFISLLKGSSASPLLAVSKDGIHLHTIEAPNQKIMDTIIKNLDEKGYLLK</sequence>
<dbReference type="Gene3D" id="1.10.10.10">
    <property type="entry name" value="Winged helix-like DNA-binding domain superfamily/Winged helix DNA-binding domain"/>
    <property type="match status" value="1"/>
</dbReference>
<feature type="binding site" evidence="1">
    <location>
        <position position="143"/>
    </location>
    <ligand>
        <name>Ni(2+)</name>
        <dbReference type="ChEBI" id="CHEBI:49786"/>
    </ligand>
</feature>
<dbReference type="Pfam" id="PF02829">
    <property type="entry name" value="3H"/>
    <property type="match status" value="1"/>
</dbReference>
<evidence type="ECO:0000259" key="3">
    <source>
        <dbReference type="Pfam" id="PF08279"/>
    </source>
</evidence>
<reference evidence="4 5" key="1">
    <citation type="submission" date="2009-06" db="EMBL/GenBank/DDBJ databases">
        <title>Complete sequence of Thermotogales bacterium TBF 19.5.1.</title>
        <authorList>
            <consortium name="US DOE Joint Genome Institute"/>
            <person name="Lucas S."/>
            <person name="Copeland A."/>
            <person name="Lapidus A."/>
            <person name="Glavina del Rio T."/>
            <person name="Tice H."/>
            <person name="Bruce D."/>
            <person name="Goodwin L."/>
            <person name="Pitluck S."/>
            <person name="Chertkov O."/>
            <person name="Brettin T."/>
            <person name="Detter J.C."/>
            <person name="Han C."/>
            <person name="Schmutz J."/>
            <person name="Larimer F."/>
            <person name="Land M."/>
            <person name="Hauser L."/>
            <person name="Kyrpides N."/>
            <person name="Ovchinnikova G."/>
            <person name="Noll K."/>
        </authorList>
    </citation>
    <scope>NUCLEOTIDE SEQUENCE [LARGE SCALE GENOMIC DNA]</scope>
    <source>
        <strain evidence="5">ATCC BAA-1733 / DSM 21960 / TBF 19.5.1</strain>
    </source>
</reference>
<dbReference type="OrthoDB" id="9792661at2"/>
<dbReference type="InterPro" id="IPR036388">
    <property type="entry name" value="WH-like_DNA-bd_sf"/>
</dbReference>
<dbReference type="InterPro" id="IPR026043">
    <property type="entry name" value="NadR"/>
</dbReference>
<dbReference type="STRING" id="521045.Kole_0042"/>
<keyword evidence="1" id="KW-0479">Metal-binding</keyword>
<dbReference type="KEGG" id="kol:Kole_0042"/>
<gene>
    <name evidence="4" type="ordered locus">Kole_0042</name>
</gene>
<evidence type="ECO:0000259" key="2">
    <source>
        <dbReference type="Pfam" id="PF02829"/>
    </source>
</evidence>